<dbReference type="Proteomes" id="UP000826234">
    <property type="component" value="Unassembled WGS sequence"/>
</dbReference>
<name>A0ABQ7T5K2_PHRPL</name>
<accession>A0ABQ7T5K2</accession>
<dbReference type="InterPro" id="IPR036116">
    <property type="entry name" value="FN3_sf"/>
</dbReference>
<dbReference type="InterPro" id="IPR015373">
    <property type="entry name" value="Interferon/interleukin_rcp_dom"/>
</dbReference>
<dbReference type="Gene3D" id="2.60.40.10">
    <property type="entry name" value="Immunoglobulins"/>
    <property type="match status" value="3"/>
</dbReference>
<evidence type="ECO:0000313" key="5">
    <source>
        <dbReference type="Proteomes" id="UP000826234"/>
    </source>
</evidence>
<evidence type="ECO:0000259" key="2">
    <source>
        <dbReference type="Pfam" id="PF01108"/>
    </source>
</evidence>
<comment type="caution">
    <text evidence="4">The sequence shown here is derived from an EMBL/GenBank/DDBJ whole genome shotgun (WGS) entry which is preliminary data.</text>
</comment>
<dbReference type="Pfam" id="PF01108">
    <property type="entry name" value="Tissue_fac"/>
    <property type="match status" value="1"/>
</dbReference>
<keyword evidence="1" id="KW-0732">Signal</keyword>
<feature type="signal peptide" evidence="1">
    <location>
        <begin position="1"/>
        <end position="22"/>
    </location>
</feature>
<reference evidence="4 5" key="1">
    <citation type="journal article" date="2022" name="Gigascience">
        <title>A chromosome-level genome assembly and annotation of the desert horned lizard, Phrynosoma platyrhinos, provides insight into chromosomal rearrangements among reptiles.</title>
        <authorList>
            <person name="Koochekian N."/>
            <person name="Ascanio A."/>
            <person name="Farleigh K."/>
            <person name="Card D.C."/>
            <person name="Schield D.R."/>
            <person name="Castoe T.A."/>
            <person name="Jezkova T."/>
        </authorList>
    </citation>
    <scope>NUCLEOTIDE SEQUENCE [LARGE SCALE GENOMIC DNA]</scope>
    <source>
        <strain evidence="4">NK-2021</strain>
    </source>
</reference>
<evidence type="ECO:0000313" key="4">
    <source>
        <dbReference type="EMBL" id="KAH0624862.1"/>
    </source>
</evidence>
<gene>
    <name evidence="4" type="ORF">JD844_032725</name>
</gene>
<evidence type="ECO:0000256" key="1">
    <source>
        <dbReference type="SAM" id="SignalP"/>
    </source>
</evidence>
<dbReference type="SUPFAM" id="SSF49265">
    <property type="entry name" value="Fibronectin type III"/>
    <property type="match status" value="2"/>
</dbReference>
<feature type="domain" description="Fibronectin type-III" evidence="2">
    <location>
        <begin position="8"/>
        <end position="120"/>
    </location>
</feature>
<organism evidence="4 5">
    <name type="scientific">Phrynosoma platyrhinos</name>
    <name type="common">Desert horned lizard</name>
    <dbReference type="NCBI Taxonomy" id="52577"/>
    <lineage>
        <taxon>Eukaryota</taxon>
        <taxon>Metazoa</taxon>
        <taxon>Chordata</taxon>
        <taxon>Craniata</taxon>
        <taxon>Vertebrata</taxon>
        <taxon>Euteleostomi</taxon>
        <taxon>Lepidosauria</taxon>
        <taxon>Squamata</taxon>
        <taxon>Bifurcata</taxon>
        <taxon>Unidentata</taxon>
        <taxon>Episquamata</taxon>
        <taxon>Toxicofera</taxon>
        <taxon>Iguania</taxon>
        <taxon>Phrynosomatidae</taxon>
        <taxon>Phrynosomatinae</taxon>
        <taxon>Phrynosoma</taxon>
    </lineage>
</organism>
<protein>
    <submittedName>
        <fullName evidence="4">Uncharacterized protein</fullName>
    </submittedName>
</protein>
<dbReference type="Pfam" id="PF09294">
    <property type="entry name" value="Interfer-bind"/>
    <property type="match status" value="1"/>
</dbReference>
<dbReference type="InterPro" id="IPR050650">
    <property type="entry name" value="Type-II_Cytokine-TF_Rcpt"/>
</dbReference>
<evidence type="ECO:0000259" key="3">
    <source>
        <dbReference type="Pfam" id="PF09294"/>
    </source>
</evidence>
<sequence>MPRPHSLLMVLLAALGAGATSAGLICLKQPHNVTVHIVDANISLKWEWDNPCNLNVTFSVRYQGPRDPEDEEISPEKWSVILKCQNITIMECDLSSTTLEYFDAYIVNVRADTTKDHSPWANLTFCPYEEAKIGPPGVWLESINGNEKINILHPEAKQLRKMWESDNLSYTLTIWKNSSHPKKKTEPVFPGQFIHGLEPETTYCLKVNAYLISNIGLYSSVYCKRTPKAWIGLPVPENLRVHALNMKCVLYWDTLHEGNVSFLVQYLL</sequence>
<keyword evidence="5" id="KW-1185">Reference proteome</keyword>
<dbReference type="PANTHER" id="PTHR20859:SF85">
    <property type="entry name" value="INTERFERON ALPHA_BETA RECEPTOR 1 ISOFORM X1"/>
    <property type="match status" value="1"/>
</dbReference>
<dbReference type="InterPro" id="IPR003961">
    <property type="entry name" value="FN3_dom"/>
</dbReference>
<proteinExistence type="predicted"/>
<feature type="chain" id="PRO_5046339819" evidence="1">
    <location>
        <begin position="23"/>
        <end position="268"/>
    </location>
</feature>
<dbReference type="PANTHER" id="PTHR20859">
    <property type="entry name" value="INTERFERON/INTERLEUKIN RECEPTOR"/>
    <property type="match status" value="1"/>
</dbReference>
<dbReference type="InterPro" id="IPR013783">
    <property type="entry name" value="Ig-like_fold"/>
</dbReference>
<feature type="domain" description="Interferon/interleukin receptor" evidence="3">
    <location>
        <begin position="132"/>
        <end position="227"/>
    </location>
</feature>
<dbReference type="EMBL" id="JAIPUX010001232">
    <property type="protein sequence ID" value="KAH0624862.1"/>
    <property type="molecule type" value="Genomic_DNA"/>
</dbReference>